<dbReference type="Proteomes" id="UP000224854">
    <property type="component" value="Unassembled WGS sequence"/>
</dbReference>
<sequence>MRPQPRDHRTTRVVRLNAAVDSRRRQQASTAGVDSRRRQPQSWTKRRRPRISLQETDGPRLCNAAGLGRALQPWHVERSIDSVSAPKCPMAQTLASASQSEASAKRAGGHGRTCCRCVKRQGPALCVSAAPFRLEPTRTTRDAPSRVGKRCAPRLAPWPEPTQRRSYAHHRARPLRTMCCEPVLAQPMLMVLLPVLPKAEQASQKKKRKKGGKKKKKKSARPLAEALWLASPAIGQGNNKHNNRPPAAALD</sequence>
<dbReference type="OrthoDB" id="10615728at2759"/>
<protein>
    <submittedName>
        <fullName evidence="2">Uncharacterized protein</fullName>
    </submittedName>
</protein>
<dbReference type="AlphaFoldDB" id="A0A2C5ZCN7"/>
<gene>
    <name evidence="2" type="ORF">CDD82_3367</name>
</gene>
<feature type="region of interest" description="Disordered" evidence="1">
    <location>
        <begin position="1"/>
        <end position="50"/>
    </location>
</feature>
<organism evidence="2 3">
    <name type="scientific">Ophiocordyceps australis</name>
    <dbReference type="NCBI Taxonomy" id="1399860"/>
    <lineage>
        <taxon>Eukaryota</taxon>
        <taxon>Fungi</taxon>
        <taxon>Dikarya</taxon>
        <taxon>Ascomycota</taxon>
        <taxon>Pezizomycotina</taxon>
        <taxon>Sordariomycetes</taxon>
        <taxon>Hypocreomycetidae</taxon>
        <taxon>Hypocreales</taxon>
        <taxon>Ophiocordycipitaceae</taxon>
        <taxon>Ophiocordyceps</taxon>
    </lineage>
</organism>
<comment type="caution">
    <text evidence="2">The sequence shown here is derived from an EMBL/GenBank/DDBJ whole genome shotgun (WGS) entry which is preliminary data.</text>
</comment>
<proteinExistence type="predicted"/>
<feature type="compositionally biased region" description="Basic and acidic residues" evidence="1">
    <location>
        <begin position="1"/>
        <end position="10"/>
    </location>
</feature>
<name>A0A2C5ZCN7_9HYPO</name>
<evidence type="ECO:0000313" key="2">
    <source>
        <dbReference type="EMBL" id="PHH77776.1"/>
    </source>
</evidence>
<evidence type="ECO:0000313" key="3">
    <source>
        <dbReference type="Proteomes" id="UP000224854"/>
    </source>
</evidence>
<feature type="region of interest" description="Disordered" evidence="1">
    <location>
        <begin position="200"/>
        <end position="251"/>
    </location>
</feature>
<keyword evidence="3" id="KW-1185">Reference proteome</keyword>
<reference evidence="2 3" key="1">
    <citation type="submission" date="2017-06" db="EMBL/GenBank/DDBJ databases">
        <title>Ant-infecting Ophiocordyceps genomes reveal a high diversity of potential behavioral manipulation genes and a possible major role for enterotoxins.</title>
        <authorList>
            <person name="De Bekker C."/>
            <person name="Evans H.C."/>
            <person name="Brachmann A."/>
            <person name="Hughes D.P."/>
        </authorList>
    </citation>
    <scope>NUCLEOTIDE SEQUENCE [LARGE SCALE GENOMIC DNA]</scope>
    <source>
        <strain evidence="2 3">1348a</strain>
    </source>
</reference>
<feature type="compositionally biased region" description="Basic residues" evidence="1">
    <location>
        <begin position="204"/>
        <end position="220"/>
    </location>
</feature>
<accession>A0A2C5ZCN7</accession>
<dbReference type="EMBL" id="NJEU01000253">
    <property type="protein sequence ID" value="PHH77776.1"/>
    <property type="molecule type" value="Genomic_DNA"/>
</dbReference>
<evidence type="ECO:0000256" key="1">
    <source>
        <dbReference type="SAM" id="MobiDB-lite"/>
    </source>
</evidence>
<feature type="region of interest" description="Disordered" evidence="1">
    <location>
        <begin position="137"/>
        <end position="165"/>
    </location>
</feature>